<organism evidence="2 3">
    <name type="scientific">Colletotrichum orchidophilum</name>
    <dbReference type="NCBI Taxonomy" id="1209926"/>
    <lineage>
        <taxon>Eukaryota</taxon>
        <taxon>Fungi</taxon>
        <taxon>Dikarya</taxon>
        <taxon>Ascomycota</taxon>
        <taxon>Pezizomycotina</taxon>
        <taxon>Sordariomycetes</taxon>
        <taxon>Hypocreomycetidae</taxon>
        <taxon>Glomerellales</taxon>
        <taxon>Glomerellaceae</taxon>
        <taxon>Colletotrichum</taxon>
    </lineage>
</organism>
<gene>
    <name evidence="2" type="ORF">CORC01_14203</name>
</gene>
<protein>
    <submittedName>
        <fullName evidence="2">Hypersensitive response-inducing protein</fullName>
    </submittedName>
</protein>
<name>A0A1G4AMU5_9PEZI</name>
<keyword evidence="3" id="KW-1185">Reference proteome</keyword>
<dbReference type="Proteomes" id="UP000176998">
    <property type="component" value="Unassembled WGS sequence"/>
</dbReference>
<comment type="caution">
    <text evidence="2">The sequence shown here is derived from an EMBL/GenBank/DDBJ whole genome shotgun (WGS) entry which is preliminary data.</text>
</comment>
<dbReference type="EMBL" id="MJBS01000251">
    <property type="protein sequence ID" value="OHE90499.1"/>
    <property type="molecule type" value="Genomic_DNA"/>
</dbReference>
<feature type="signal peptide" evidence="1">
    <location>
        <begin position="1"/>
        <end position="15"/>
    </location>
</feature>
<evidence type="ECO:0000256" key="1">
    <source>
        <dbReference type="SAM" id="SignalP"/>
    </source>
</evidence>
<feature type="chain" id="PRO_5012836856" evidence="1">
    <location>
        <begin position="16"/>
        <end position="148"/>
    </location>
</feature>
<keyword evidence="1" id="KW-0732">Signal</keyword>
<reference evidence="2 3" key="1">
    <citation type="submission" date="2016-09" db="EMBL/GenBank/DDBJ databases">
        <authorList>
            <person name="Capua I."/>
            <person name="De Benedictis P."/>
            <person name="Joannis T."/>
            <person name="Lombin L.H."/>
            <person name="Cattoli G."/>
        </authorList>
    </citation>
    <scope>NUCLEOTIDE SEQUENCE [LARGE SCALE GENOMIC DNA]</scope>
    <source>
        <strain evidence="2 3">IMI 309357</strain>
    </source>
</reference>
<accession>A0A1G4AMU5</accession>
<sequence>MKFAAILASASVAAAAAISKRDVIFKVSNFGASCVPHSTQCSYGFTVIQPGTMETTGVNCTALVTGNPSGLLPDVTDGTCGFSSRTFDIVRGVEGLTLTVSQPVSPTSNQTGSHLLSNCEFEISNQPNAVVQHYTGSPSFDLITPVYN</sequence>
<dbReference type="OrthoDB" id="3679184at2759"/>
<dbReference type="GeneID" id="34567324"/>
<evidence type="ECO:0000313" key="3">
    <source>
        <dbReference type="Proteomes" id="UP000176998"/>
    </source>
</evidence>
<dbReference type="AlphaFoldDB" id="A0A1G4AMU5"/>
<evidence type="ECO:0000313" key="2">
    <source>
        <dbReference type="EMBL" id="OHE90499.1"/>
    </source>
</evidence>
<proteinExistence type="predicted"/>
<dbReference type="RefSeq" id="XP_022467676.1">
    <property type="nucleotide sequence ID" value="XM_022625814.1"/>
</dbReference>